<dbReference type="EMBL" id="BK014935">
    <property type="protein sequence ID" value="DAD83390.1"/>
    <property type="molecule type" value="Genomic_DNA"/>
</dbReference>
<evidence type="ECO:0000313" key="1">
    <source>
        <dbReference type="EMBL" id="DAD83390.1"/>
    </source>
</evidence>
<sequence>MKQNVSSLTILKNSKRKYNFYYCIHTFLLTL</sequence>
<proteinExistence type="predicted"/>
<protein>
    <submittedName>
        <fullName evidence="1">Uncharacterized protein</fullName>
    </submittedName>
</protein>
<organism evidence="1">
    <name type="scientific">Myoviridae sp. ct3Pt8</name>
    <dbReference type="NCBI Taxonomy" id="2826608"/>
    <lineage>
        <taxon>Viruses</taxon>
        <taxon>Duplodnaviria</taxon>
        <taxon>Heunggongvirae</taxon>
        <taxon>Uroviricota</taxon>
        <taxon>Caudoviricetes</taxon>
    </lineage>
</organism>
<accession>A0A8S5MM94</accession>
<reference evidence="1" key="1">
    <citation type="journal article" date="2021" name="Proc. Natl. Acad. Sci. U.S.A.">
        <title>A Catalog of Tens of Thousands of Viruses from Human Metagenomes Reveals Hidden Associations with Chronic Diseases.</title>
        <authorList>
            <person name="Tisza M.J."/>
            <person name="Buck C.B."/>
        </authorList>
    </citation>
    <scope>NUCLEOTIDE SEQUENCE</scope>
    <source>
        <strain evidence="1">Ct3Pt8</strain>
    </source>
</reference>
<name>A0A8S5MM94_9CAUD</name>